<evidence type="ECO:0000313" key="3">
    <source>
        <dbReference type="Proteomes" id="UP000237000"/>
    </source>
</evidence>
<dbReference type="EMBL" id="JXTC01000062">
    <property type="protein sequence ID" value="PON92741.1"/>
    <property type="molecule type" value="Genomic_DNA"/>
</dbReference>
<sequence length="104" mass="10395">MASSSVVKLLCLVVLAIVVASPVADALTCGQVSSSIGPCVNYLKSGGRSLRRAATGLGACSRPLAASKESTSVSLLDFPASAVSTFLTRSVPQPTATVCSEPGP</sequence>
<dbReference type="AlphaFoldDB" id="A0A2P5F4L6"/>
<feature type="signal peptide" evidence="1">
    <location>
        <begin position="1"/>
        <end position="26"/>
    </location>
</feature>
<proteinExistence type="predicted"/>
<keyword evidence="3" id="KW-1185">Reference proteome</keyword>
<gene>
    <name evidence="2" type="ORF">TorRG33x02_113390</name>
</gene>
<feature type="chain" id="PRO_5015133655" description="Non-specific lipid-transfer protein" evidence="1">
    <location>
        <begin position="27"/>
        <end position="104"/>
    </location>
</feature>
<dbReference type="InParanoid" id="A0A2P5F4L6"/>
<evidence type="ECO:0000313" key="2">
    <source>
        <dbReference type="EMBL" id="PON92741.1"/>
    </source>
</evidence>
<dbReference type="Proteomes" id="UP000237000">
    <property type="component" value="Unassembled WGS sequence"/>
</dbReference>
<evidence type="ECO:0008006" key="4">
    <source>
        <dbReference type="Google" id="ProtNLM"/>
    </source>
</evidence>
<keyword evidence="1" id="KW-0732">Signal</keyword>
<evidence type="ECO:0000256" key="1">
    <source>
        <dbReference type="SAM" id="SignalP"/>
    </source>
</evidence>
<organism evidence="2 3">
    <name type="scientific">Trema orientale</name>
    <name type="common">Charcoal tree</name>
    <name type="synonym">Celtis orientalis</name>
    <dbReference type="NCBI Taxonomy" id="63057"/>
    <lineage>
        <taxon>Eukaryota</taxon>
        <taxon>Viridiplantae</taxon>
        <taxon>Streptophyta</taxon>
        <taxon>Embryophyta</taxon>
        <taxon>Tracheophyta</taxon>
        <taxon>Spermatophyta</taxon>
        <taxon>Magnoliopsida</taxon>
        <taxon>eudicotyledons</taxon>
        <taxon>Gunneridae</taxon>
        <taxon>Pentapetalae</taxon>
        <taxon>rosids</taxon>
        <taxon>fabids</taxon>
        <taxon>Rosales</taxon>
        <taxon>Cannabaceae</taxon>
        <taxon>Trema</taxon>
    </lineage>
</organism>
<protein>
    <recommendedName>
        <fullName evidence="4">Non-specific lipid-transfer protein</fullName>
    </recommendedName>
</protein>
<accession>A0A2P5F4L6</accession>
<name>A0A2P5F4L6_TREOI</name>
<comment type="caution">
    <text evidence="2">The sequence shown here is derived from an EMBL/GenBank/DDBJ whole genome shotgun (WGS) entry which is preliminary data.</text>
</comment>
<reference evidence="3" key="1">
    <citation type="submission" date="2016-06" db="EMBL/GenBank/DDBJ databases">
        <title>Parallel loss of symbiosis genes in relatives of nitrogen-fixing non-legume Parasponia.</title>
        <authorList>
            <person name="Van Velzen R."/>
            <person name="Holmer R."/>
            <person name="Bu F."/>
            <person name="Rutten L."/>
            <person name="Van Zeijl A."/>
            <person name="Liu W."/>
            <person name="Santuari L."/>
            <person name="Cao Q."/>
            <person name="Sharma T."/>
            <person name="Shen D."/>
            <person name="Roswanjaya Y."/>
            <person name="Wardhani T."/>
            <person name="Kalhor M.S."/>
            <person name="Jansen J."/>
            <person name="Van den Hoogen J."/>
            <person name="Gungor B."/>
            <person name="Hartog M."/>
            <person name="Hontelez J."/>
            <person name="Verver J."/>
            <person name="Yang W.-C."/>
            <person name="Schijlen E."/>
            <person name="Repin R."/>
            <person name="Schilthuizen M."/>
            <person name="Schranz E."/>
            <person name="Heidstra R."/>
            <person name="Miyata K."/>
            <person name="Fedorova E."/>
            <person name="Kohlen W."/>
            <person name="Bisseling T."/>
            <person name="Smit S."/>
            <person name="Geurts R."/>
        </authorList>
    </citation>
    <scope>NUCLEOTIDE SEQUENCE [LARGE SCALE GENOMIC DNA]</scope>
    <source>
        <strain evidence="3">cv. RG33-2</strain>
    </source>
</reference>